<feature type="transmembrane region" description="Helical" evidence="7">
    <location>
        <begin position="250"/>
        <end position="271"/>
    </location>
</feature>
<evidence type="ECO:0000256" key="4">
    <source>
        <dbReference type="ARBA" id="ARBA00022692"/>
    </source>
</evidence>
<accession>A0A096AY80</accession>
<feature type="domain" description="Acyltransferase 3" evidence="8">
    <location>
        <begin position="11"/>
        <end position="328"/>
    </location>
</feature>
<feature type="transmembrane region" description="Helical" evidence="7">
    <location>
        <begin position="283"/>
        <end position="303"/>
    </location>
</feature>
<feature type="transmembrane region" description="Helical" evidence="7">
    <location>
        <begin position="12"/>
        <end position="28"/>
    </location>
</feature>
<name>A0A096AY80_9BACT</name>
<feature type="transmembrane region" description="Helical" evidence="7">
    <location>
        <begin position="96"/>
        <end position="118"/>
    </location>
</feature>
<proteinExistence type="inferred from homology"/>
<keyword evidence="5 7" id="KW-1133">Transmembrane helix</keyword>
<dbReference type="PANTHER" id="PTHR40074">
    <property type="entry name" value="O-ACETYLTRANSFERASE WECH"/>
    <property type="match status" value="1"/>
</dbReference>
<evidence type="ECO:0000256" key="2">
    <source>
        <dbReference type="ARBA" id="ARBA00007400"/>
    </source>
</evidence>
<dbReference type="GO" id="GO:0016413">
    <property type="term" value="F:O-acetyltransferase activity"/>
    <property type="evidence" value="ECO:0007669"/>
    <property type="project" value="TreeGrafter"/>
</dbReference>
<comment type="subcellular location">
    <subcellularLocation>
        <location evidence="1">Cell membrane</location>
        <topology evidence="1">Multi-pass membrane protein</topology>
    </subcellularLocation>
</comment>
<reference evidence="9 10" key="1">
    <citation type="submission" date="2014-07" db="EMBL/GenBank/DDBJ databases">
        <authorList>
            <person name="McCorrison J."/>
            <person name="Sanka R."/>
            <person name="Torralba M."/>
            <person name="Gillis M."/>
            <person name="Haft D.H."/>
            <person name="Methe B."/>
            <person name="Sutton G."/>
            <person name="Nelson K.E."/>
        </authorList>
    </citation>
    <scope>NUCLEOTIDE SEQUENCE [LARGE SCALE GENOMIC DNA]</scope>
    <source>
        <strain evidence="9 10">DNF00058</strain>
    </source>
</reference>
<comment type="similarity">
    <text evidence="2">Belongs to the acyltransferase 3 family.</text>
</comment>
<gene>
    <name evidence="9" type="ORF">HMPREF9302_05140</name>
</gene>
<evidence type="ECO:0000256" key="1">
    <source>
        <dbReference type="ARBA" id="ARBA00004651"/>
    </source>
</evidence>
<dbReference type="PANTHER" id="PTHR40074:SF2">
    <property type="entry name" value="O-ACETYLTRANSFERASE WECH"/>
    <property type="match status" value="1"/>
</dbReference>
<feature type="transmembrane region" description="Helical" evidence="7">
    <location>
        <begin position="177"/>
        <end position="195"/>
    </location>
</feature>
<evidence type="ECO:0000256" key="5">
    <source>
        <dbReference type="ARBA" id="ARBA00022989"/>
    </source>
</evidence>
<feature type="transmembrane region" description="Helical" evidence="7">
    <location>
        <begin position="315"/>
        <end position="339"/>
    </location>
</feature>
<evidence type="ECO:0000313" key="10">
    <source>
        <dbReference type="Proteomes" id="UP000029614"/>
    </source>
</evidence>
<organism evidence="9 10">
    <name type="scientific">Prevotella amnii DNF00058</name>
    <dbReference type="NCBI Taxonomy" id="1401066"/>
    <lineage>
        <taxon>Bacteria</taxon>
        <taxon>Pseudomonadati</taxon>
        <taxon>Bacteroidota</taxon>
        <taxon>Bacteroidia</taxon>
        <taxon>Bacteroidales</taxon>
        <taxon>Prevotellaceae</taxon>
        <taxon>Prevotella</taxon>
    </lineage>
</organism>
<keyword evidence="4 7" id="KW-0812">Transmembrane</keyword>
<evidence type="ECO:0000256" key="7">
    <source>
        <dbReference type="SAM" id="Phobius"/>
    </source>
</evidence>
<dbReference type="OrthoDB" id="1072135at2"/>
<feature type="transmembrane region" description="Helical" evidence="7">
    <location>
        <begin position="151"/>
        <end position="170"/>
    </location>
</feature>
<dbReference type="GO" id="GO:0005886">
    <property type="term" value="C:plasma membrane"/>
    <property type="evidence" value="ECO:0007669"/>
    <property type="project" value="UniProtKB-SubCell"/>
</dbReference>
<dbReference type="Pfam" id="PF01757">
    <property type="entry name" value="Acyl_transf_3"/>
    <property type="match status" value="1"/>
</dbReference>
<evidence type="ECO:0000259" key="8">
    <source>
        <dbReference type="Pfam" id="PF01757"/>
    </source>
</evidence>
<comment type="caution">
    <text evidence="9">The sequence shown here is derived from an EMBL/GenBank/DDBJ whole genome shotgun (WGS) entry which is preliminary data.</text>
</comment>
<keyword evidence="10" id="KW-1185">Reference proteome</keyword>
<evidence type="ECO:0000256" key="6">
    <source>
        <dbReference type="ARBA" id="ARBA00023136"/>
    </source>
</evidence>
<keyword evidence="6 7" id="KW-0472">Membrane</keyword>
<dbReference type="Proteomes" id="UP000029614">
    <property type="component" value="Unassembled WGS sequence"/>
</dbReference>
<sequence length="354" mass="41703">MSVLTSKTISAIRFPMIIAVVLLHTYIIDRPINGIVYIQTGTYTYLDYFIQIYQNELANFSVHLFFFISGFLFFIGLEKFEWKKYFHKCHKRFYSLVIPFFIWNIIFMLFVAAVNALAPSLLSYKKSFLNMSFWEICNCFWEMSQGLIPLWFLRDLIIITIICPIIYFLLSCKLNKVVMLFFTLFYLSGYCQYIEGIGLRALYPFILGAWFSINKIDPIIKLRKHYILISILTLLLVSIDFFMWKYNKENLTIVSLMRLIGGIWCLISVSYLVERYNFGKFKLFSESSFFVFVFHMFIIYIPAKLWIKILPINALGAFISILIIPFMVSFSCVGIYFLLKLIMPKFTAILVGNR</sequence>
<evidence type="ECO:0000256" key="3">
    <source>
        <dbReference type="ARBA" id="ARBA00022475"/>
    </source>
</evidence>
<evidence type="ECO:0000313" key="9">
    <source>
        <dbReference type="EMBL" id="KGF52048.1"/>
    </source>
</evidence>
<dbReference type="EMBL" id="JRNU01000018">
    <property type="protein sequence ID" value="KGF52048.1"/>
    <property type="molecule type" value="Genomic_DNA"/>
</dbReference>
<dbReference type="GO" id="GO:0009246">
    <property type="term" value="P:enterobacterial common antigen biosynthetic process"/>
    <property type="evidence" value="ECO:0007669"/>
    <property type="project" value="TreeGrafter"/>
</dbReference>
<feature type="transmembrane region" description="Helical" evidence="7">
    <location>
        <begin position="57"/>
        <end position="75"/>
    </location>
</feature>
<keyword evidence="3" id="KW-1003">Cell membrane</keyword>
<feature type="transmembrane region" description="Helical" evidence="7">
    <location>
        <begin position="226"/>
        <end position="244"/>
    </location>
</feature>
<protein>
    <recommendedName>
        <fullName evidence="8">Acyltransferase 3 domain-containing protein</fullName>
    </recommendedName>
</protein>
<dbReference type="RefSeq" id="WP_036855321.1">
    <property type="nucleotide sequence ID" value="NZ_JRNU01000018.1"/>
</dbReference>
<dbReference type="InterPro" id="IPR002656">
    <property type="entry name" value="Acyl_transf_3_dom"/>
</dbReference>
<dbReference type="AlphaFoldDB" id="A0A096AY80"/>